<dbReference type="AlphaFoldDB" id="A0A7J8AMK7"/>
<keyword evidence="3" id="KW-1185">Reference proteome</keyword>
<proteinExistence type="predicted"/>
<protein>
    <submittedName>
        <fullName evidence="2">Uncharacterized protein</fullName>
    </submittedName>
</protein>
<reference evidence="2 3" key="1">
    <citation type="journal article" date="2020" name="Nature">
        <title>Six reference-quality genomes reveal evolution of bat adaptations.</title>
        <authorList>
            <person name="Jebb D."/>
            <person name="Huang Z."/>
            <person name="Pippel M."/>
            <person name="Hughes G.M."/>
            <person name="Lavrichenko K."/>
            <person name="Devanna P."/>
            <person name="Winkler S."/>
            <person name="Jermiin L.S."/>
            <person name="Skirmuntt E.C."/>
            <person name="Katzourakis A."/>
            <person name="Burkitt-Gray L."/>
            <person name="Ray D.A."/>
            <person name="Sullivan K.A.M."/>
            <person name="Roscito J.G."/>
            <person name="Kirilenko B.M."/>
            <person name="Davalos L.M."/>
            <person name="Corthals A.P."/>
            <person name="Power M.L."/>
            <person name="Jones G."/>
            <person name="Ransome R.D."/>
            <person name="Dechmann D.K.N."/>
            <person name="Locatelli A.G."/>
            <person name="Puechmaille S.J."/>
            <person name="Fedrigo O."/>
            <person name="Jarvis E.D."/>
            <person name="Hiller M."/>
            <person name="Vernes S.C."/>
            <person name="Myers E.W."/>
            <person name="Teeling E.C."/>
        </authorList>
    </citation>
    <scope>NUCLEOTIDE SEQUENCE [LARGE SCALE GENOMIC DNA]</scope>
    <source>
        <strain evidence="2">MMyoMyo1</strain>
        <tissue evidence="2">Flight muscle</tissue>
    </source>
</reference>
<name>A0A7J8AMK7_MYOMY</name>
<evidence type="ECO:0000256" key="1">
    <source>
        <dbReference type="SAM" id="MobiDB-lite"/>
    </source>
</evidence>
<dbReference type="EMBL" id="JABWUV010000001">
    <property type="protein sequence ID" value="KAF6387598.1"/>
    <property type="molecule type" value="Genomic_DNA"/>
</dbReference>
<gene>
    <name evidence="2" type="ORF">mMyoMyo1_008076</name>
</gene>
<dbReference type="Proteomes" id="UP000527355">
    <property type="component" value="Unassembled WGS sequence"/>
</dbReference>
<feature type="compositionally biased region" description="Basic and acidic residues" evidence="1">
    <location>
        <begin position="160"/>
        <end position="170"/>
    </location>
</feature>
<organism evidence="2 3">
    <name type="scientific">Myotis myotis</name>
    <name type="common">Greater mouse-eared bat</name>
    <name type="synonym">Vespertilio myotis</name>
    <dbReference type="NCBI Taxonomy" id="51298"/>
    <lineage>
        <taxon>Eukaryota</taxon>
        <taxon>Metazoa</taxon>
        <taxon>Chordata</taxon>
        <taxon>Craniata</taxon>
        <taxon>Vertebrata</taxon>
        <taxon>Euteleostomi</taxon>
        <taxon>Mammalia</taxon>
        <taxon>Eutheria</taxon>
        <taxon>Laurasiatheria</taxon>
        <taxon>Chiroptera</taxon>
        <taxon>Yangochiroptera</taxon>
        <taxon>Vespertilionidae</taxon>
        <taxon>Myotis</taxon>
    </lineage>
</organism>
<evidence type="ECO:0000313" key="2">
    <source>
        <dbReference type="EMBL" id="KAF6387598.1"/>
    </source>
</evidence>
<sequence length="177" mass="19923">MGNWLLTFLKIGWSWKNQDGSIRYTPVCAASHNHNKTTTKRQNDYHLEPWESWLSGSSTTRRKEKSALRLGRRCRGAKSGGMKACKMGWQLGTLFFSIGREIQAPNYAELQFPVRLWVPRLLWGETELSGIGSESEGGFLAEVLTGIIVTAWGCGTQGRGDAETWRRGDTETADWQP</sequence>
<feature type="region of interest" description="Disordered" evidence="1">
    <location>
        <begin position="158"/>
        <end position="177"/>
    </location>
</feature>
<comment type="caution">
    <text evidence="2">The sequence shown here is derived from an EMBL/GenBank/DDBJ whole genome shotgun (WGS) entry which is preliminary data.</text>
</comment>
<evidence type="ECO:0000313" key="3">
    <source>
        <dbReference type="Proteomes" id="UP000527355"/>
    </source>
</evidence>
<accession>A0A7J8AMK7</accession>